<dbReference type="InterPro" id="IPR013083">
    <property type="entry name" value="Znf_RING/FYVE/PHD"/>
</dbReference>
<dbReference type="OrthoDB" id="3027520at2759"/>
<accession>A0A8H7XIU6</accession>
<dbReference type="SUPFAM" id="SSF57903">
    <property type="entry name" value="FYVE/PHD zinc finger"/>
    <property type="match status" value="1"/>
</dbReference>
<dbReference type="AlphaFoldDB" id="A0A8H7XIU6"/>
<dbReference type="InterPro" id="IPR011011">
    <property type="entry name" value="Znf_FYVE_PHD"/>
</dbReference>
<feature type="compositionally biased region" description="Basic residues" evidence="1">
    <location>
        <begin position="501"/>
        <end position="515"/>
    </location>
</feature>
<evidence type="ECO:0000256" key="1">
    <source>
        <dbReference type="SAM" id="MobiDB-lite"/>
    </source>
</evidence>
<name>A0A8H7XIU6_PSICU</name>
<feature type="region of interest" description="Disordered" evidence="1">
    <location>
        <begin position="446"/>
        <end position="515"/>
    </location>
</feature>
<gene>
    <name evidence="2" type="ORF">JR316_013258</name>
</gene>
<feature type="region of interest" description="Disordered" evidence="1">
    <location>
        <begin position="18"/>
        <end position="53"/>
    </location>
</feature>
<sequence length="515" mass="57963">MALRSTIEYVHISQIANDDSKSDSTHIANSDSKSDSTTGGKTHHTIKGKSDSDQSALEFLATGPPNDFSNMPASPLRDVSPPDSDFSINCRCGATGNGNVLYRNDIEGAVIQCSRCLEWSHIACQRNGTACRLGNRSRFICYKHNERPPRFPVRRSSRKPSQAALRKEMEERTLSSLPLNKRLRCGRGVLVKHQGFWYPGRLISLEDSDGLLTIRWWRGCEFILPPPAQINGMSRVPLKDVVDSLWGDVHARRQIQLGKWTPTWLLPDADDIMSDSSIGYSTMVDSALSPARDILTELLLEPEKVDSALVPAKAWLEASQKDISKEIVAHTGPLTPIECAQIINWFEANVAMGDRSLRRFWTSLLPLAHAYTVYIASLIADTKPSTEHRNMSLIERAWIAQCTPKSRRIIKKVDVDLECLSLLEEEMFEHSICSGPAGNKPWGKDVGNHQDNWGPYQDLPSHWNGGDRDPFEHEEELEYGPNYVDLPKRPVQAPSNEPRPKPRPILKHRRHKMLD</sequence>
<protein>
    <submittedName>
        <fullName evidence="2">Uncharacterized protein</fullName>
    </submittedName>
</protein>
<evidence type="ECO:0000313" key="2">
    <source>
        <dbReference type="EMBL" id="KAG5161846.1"/>
    </source>
</evidence>
<reference evidence="2" key="1">
    <citation type="submission" date="2021-02" db="EMBL/GenBank/DDBJ databases">
        <title>Psilocybe cubensis genome.</title>
        <authorList>
            <person name="Mckernan K.J."/>
            <person name="Crawford S."/>
            <person name="Trippe A."/>
            <person name="Kane L.T."/>
            <person name="Mclaughlin S."/>
        </authorList>
    </citation>
    <scope>NUCLEOTIDE SEQUENCE [LARGE SCALE GENOMIC DNA]</scope>
    <source>
        <strain evidence="2">MGC-MH-2018</strain>
    </source>
</reference>
<organism evidence="2">
    <name type="scientific">Psilocybe cubensis</name>
    <name type="common">Psychedelic mushroom</name>
    <name type="synonym">Stropharia cubensis</name>
    <dbReference type="NCBI Taxonomy" id="181762"/>
    <lineage>
        <taxon>Eukaryota</taxon>
        <taxon>Fungi</taxon>
        <taxon>Dikarya</taxon>
        <taxon>Basidiomycota</taxon>
        <taxon>Agaricomycotina</taxon>
        <taxon>Agaricomycetes</taxon>
        <taxon>Agaricomycetidae</taxon>
        <taxon>Agaricales</taxon>
        <taxon>Agaricineae</taxon>
        <taxon>Strophariaceae</taxon>
        <taxon>Psilocybe</taxon>
    </lineage>
</organism>
<dbReference type="EMBL" id="JAFIQS010000024">
    <property type="protein sequence ID" value="KAG5161846.1"/>
    <property type="molecule type" value="Genomic_DNA"/>
</dbReference>
<comment type="caution">
    <text evidence="2">The sequence shown here is derived from an EMBL/GenBank/DDBJ whole genome shotgun (WGS) entry which is preliminary data.</text>
</comment>
<dbReference type="Gene3D" id="3.30.40.10">
    <property type="entry name" value="Zinc/RING finger domain, C3HC4 (zinc finger)"/>
    <property type="match status" value="1"/>
</dbReference>
<proteinExistence type="predicted"/>